<keyword evidence="7 9" id="KW-0326">Glycosidase</keyword>
<evidence type="ECO:0000256" key="7">
    <source>
        <dbReference type="ARBA" id="ARBA00023295"/>
    </source>
</evidence>
<accession>A0A9P1NQQ9</accession>
<keyword evidence="3" id="KW-0858">Xylan degradation</keyword>
<dbReference type="InterPro" id="IPR044846">
    <property type="entry name" value="GH10"/>
</dbReference>
<geneLocation type="plasmid" evidence="12 13">
    <name>AZOBR_p3</name>
</geneLocation>
<dbReference type="GO" id="GO:0031176">
    <property type="term" value="F:endo-1,4-beta-xylanase activity"/>
    <property type="evidence" value="ECO:0007669"/>
    <property type="project" value="UniProtKB-EC"/>
</dbReference>
<dbReference type="InterPro" id="IPR017853">
    <property type="entry name" value="GH"/>
</dbReference>
<evidence type="ECO:0000313" key="13">
    <source>
        <dbReference type="Proteomes" id="UP000007319"/>
    </source>
</evidence>
<dbReference type="AlphaFoldDB" id="A0A9P1NQQ9"/>
<sequence length="378" mass="40878">MRAQRIGRRAVLSGLGAGLVLASPGNGTTAGSKPIGLRAIAASRGLAYGAALGLRSVDEDQALADAYTRECAVLVPEGDAKWAGLRPAAGVFRFDGLDRLLGIADRHGQSVRGHTLLWHEALPAWVPEALRAGQGYDILSDHIFTVVGRYRGRIPVWDVVNEAVAPDEGREDGLRPTPWLRALGPRCLDLAFKAARAADPGAVLMLNDHDLEYASPLQDRRRRAVLRLLETLLARGVPVDGLGLQSHLRIGRPFDPRILHRFIGEVGGLGLMVMITELDVGDAAVTGDIPTRDQAVADHASAFLDTVLDHACVKAVTCWGLSDRQSWLHHHPAGWRPDGQPMRPLPLDVELRPKPLWQALGDAFRNAPKRSSAAWMPG</sequence>
<evidence type="ECO:0000256" key="8">
    <source>
        <dbReference type="ARBA" id="ARBA00023326"/>
    </source>
</evidence>
<evidence type="ECO:0000256" key="5">
    <source>
        <dbReference type="ARBA" id="ARBA00022801"/>
    </source>
</evidence>
<keyword evidence="4 10" id="KW-0732">Signal</keyword>
<keyword evidence="12" id="KW-0614">Plasmid</keyword>
<reference evidence="12 13" key="1">
    <citation type="journal article" date="2011" name="PLoS Genet.">
        <title>Azospirillum genomes reveal transition of bacteria from aquatic to terrestrial environments.</title>
        <authorList>
            <person name="Wisniewski-Dye F."/>
            <person name="Borziak K."/>
            <person name="Khalsa-Moyers G."/>
            <person name="Alexandre G."/>
            <person name="Sukharnikov L.O."/>
            <person name="Wuichet K."/>
            <person name="Hurst G.B."/>
            <person name="McDonald W.H."/>
            <person name="Robertson J.S."/>
            <person name="Barbe V."/>
            <person name="Calteau A."/>
            <person name="Rouy Z."/>
            <person name="Mangenot S."/>
            <person name="Prigent-Combaret C."/>
            <person name="Normand P."/>
            <person name="Boyer M."/>
            <person name="Siguier P."/>
            <person name="Dessaux Y."/>
            <person name="Elmerich C."/>
            <person name="Condemine G."/>
            <person name="Krishnen G."/>
            <person name="Kennedy I."/>
            <person name="Paterson A.H."/>
            <person name="Gonzalez V."/>
            <person name="Mavingui P."/>
            <person name="Zhulin I.B."/>
        </authorList>
    </citation>
    <scope>NUCLEOTIDE SEQUENCE [LARGE SCALE GENOMIC DNA]</scope>
    <source>
        <strain evidence="12 13">Sp245</strain>
    </source>
</reference>
<protein>
    <recommendedName>
        <fullName evidence="9">Beta-xylanase</fullName>
        <ecNumber evidence="9">3.2.1.8</ecNumber>
    </recommendedName>
</protein>
<keyword evidence="6 9" id="KW-0119">Carbohydrate metabolism</keyword>
<gene>
    <name evidence="12" type="ORF">AZOBR_p310014</name>
</gene>
<comment type="catalytic activity">
    <reaction evidence="1 9">
        <text>Endohydrolysis of (1-&gt;4)-beta-D-xylosidic linkages in xylans.</text>
        <dbReference type="EC" id="3.2.1.8"/>
    </reaction>
</comment>
<dbReference type="Proteomes" id="UP000007319">
    <property type="component" value="Plasmid AZOBR_p3"/>
</dbReference>
<dbReference type="RefSeq" id="WP_014198796.1">
    <property type="nucleotide sequence ID" value="NC_016595.1"/>
</dbReference>
<dbReference type="Pfam" id="PF00331">
    <property type="entry name" value="Glyco_hydro_10"/>
    <property type="match status" value="1"/>
</dbReference>
<dbReference type="SMART" id="SM00633">
    <property type="entry name" value="Glyco_10"/>
    <property type="match status" value="1"/>
</dbReference>
<feature type="signal peptide" evidence="10">
    <location>
        <begin position="1"/>
        <end position="22"/>
    </location>
</feature>
<feature type="chain" id="PRO_5040440137" description="Beta-xylanase" evidence="10">
    <location>
        <begin position="23"/>
        <end position="378"/>
    </location>
</feature>
<evidence type="ECO:0000256" key="10">
    <source>
        <dbReference type="SAM" id="SignalP"/>
    </source>
</evidence>
<dbReference type="PANTHER" id="PTHR31490">
    <property type="entry name" value="GLYCOSYL HYDROLASE"/>
    <property type="match status" value="1"/>
</dbReference>
<dbReference type="Gene3D" id="3.20.20.80">
    <property type="entry name" value="Glycosidases"/>
    <property type="match status" value="1"/>
</dbReference>
<comment type="similarity">
    <text evidence="2 9">Belongs to the glycosyl hydrolase 10 (cellulase F) family.</text>
</comment>
<dbReference type="PROSITE" id="PS51760">
    <property type="entry name" value="GH10_2"/>
    <property type="match status" value="1"/>
</dbReference>
<dbReference type="SUPFAM" id="SSF51445">
    <property type="entry name" value="(Trans)glycosidases"/>
    <property type="match status" value="1"/>
</dbReference>
<dbReference type="KEGG" id="abs:AZOBR_p310014"/>
<evidence type="ECO:0000256" key="1">
    <source>
        <dbReference type="ARBA" id="ARBA00000681"/>
    </source>
</evidence>
<dbReference type="EC" id="3.2.1.8" evidence="9"/>
<dbReference type="PRINTS" id="PR00134">
    <property type="entry name" value="GLHYDRLASE10"/>
</dbReference>
<feature type="domain" description="GH10" evidence="11">
    <location>
        <begin position="31"/>
        <end position="363"/>
    </location>
</feature>
<evidence type="ECO:0000256" key="3">
    <source>
        <dbReference type="ARBA" id="ARBA00022651"/>
    </source>
</evidence>
<evidence type="ECO:0000256" key="9">
    <source>
        <dbReference type="RuleBase" id="RU361174"/>
    </source>
</evidence>
<dbReference type="InterPro" id="IPR001000">
    <property type="entry name" value="GH10_dom"/>
</dbReference>
<keyword evidence="5 9" id="KW-0378">Hydrolase</keyword>
<dbReference type="GO" id="GO:0045493">
    <property type="term" value="P:xylan catabolic process"/>
    <property type="evidence" value="ECO:0007669"/>
    <property type="project" value="UniProtKB-KW"/>
</dbReference>
<keyword evidence="8 9" id="KW-0624">Polysaccharide degradation</keyword>
<organism evidence="12 13">
    <name type="scientific">Azospirillum baldaniorum</name>
    <dbReference type="NCBI Taxonomy" id="1064539"/>
    <lineage>
        <taxon>Bacteria</taxon>
        <taxon>Pseudomonadati</taxon>
        <taxon>Pseudomonadota</taxon>
        <taxon>Alphaproteobacteria</taxon>
        <taxon>Rhodospirillales</taxon>
        <taxon>Azospirillaceae</taxon>
        <taxon>Azospirillum</taxon>
    </lineage>
</organism>
<evidence type="ECO:0000256" key="6">
    <source>
        <dbReference type="ARBA" id="ARBA00023277"/>
    </source>
</evidence>
<evidence type="ECO:0000313" key="12">
    <source>
        <dbReference type="EMBL" id="CCD02272.1"/>
    </source>
</evidence>
<dbReference type="EMBL" id="HE577330">
    <property type="protein sequence ID" value="CCD02272.1"/>
    <property type="molecule type" value="Genomic_DNA"/>
</dbReference>
<evidence type="ECO:0000256" key="2">
    <source>
        <dbReference type="ARBA" id="ARBA00007495"/>
    </source>
</evidence>
<name>A0A9P1NQQ9_9PROT</name>
<keyword evidence="13" id="KW-1185">Reference proteome</keyword>
<proteinExistence type="inferred from homology"/>
<evidence type="ECO:0000259" key="11">
    <source>
        <dbReference type="PROSITE" id="PS51760"/>
    </source>
</evidence>
<evidence type="ECO:0000256" key="4">
    <source>
        <dbReference type="ARBA" id="ARBA00022729"/>
    </source>
</evidence>
<dbReference type="PANTHER" id="PTHR31490:SF88">
    <property type="entry name" value="BETA-XYLANASE"/>
    <property type="match status" value="1"/>
</dbReference>